<feature type="domain" description="Integrase catalytic" evidence="3">
    <location>
        <begin position="137"/>
        <end position="314"/>
    </location>
</feature>
<dbReference type="Pfam" id="PF00665">
    <property type="entry name" value="rve"/>
    <property type="match status" value="1"/>
</dbReference>
<proteinExistence type="inferred from homology"/>
<feature type="region of interest" description="Disordered" evidence="2">
    <location>
        <begin position="512"/>
        <end position="532"/>
    </location>
</feature>
<dbReference type="SUPFAM" id="SSF53098">
    <property type="entry name" value="Ribonuclease H-like"/>
    <property type="match status" value="1"/>
</dbReference>
<name>A0ABY7PEJ4_9ACTN</name>
<evidence type="ECO:0000256" key="2">
    <source>
        <dbReference type="SAM" id="MobiDB-lite"/>
    </source>
</evidence>
<dbReference type="EMBL" id="CP115300">
    <property type="protein sequence ID" value="WBO69031.1"/>
    <property type="molecule type" value="Genomic_DNA"/>
</dbReference>
<dbReference type="InterPro" id="IPR054353">
    <property type="entry name" value="IstA-like_C"/>
</dbReference>
<dbReference type="Gene3D" id="3.30.420.10">
    <property type="entry name" value="Ribonuclease H-like superfamily/Ribonuclease H"/>
    <property type="match status" value="1"/>
</dbReference>
<keyword evidence="5" id="KW-1185">Reference proteome</keyword>
<evidence type="ECO:0000313" key="4">
    <source>
        <dbReference type="EMBL" id="WBO69031.1"/>
    </source>
</evidence>
<dbReference type="PANTHER" id="PTHR35004:SF8">
    <property type="entry name" value="TRANSPOSASE RV3428C-RELATED"/>
    <property type="match status" value="1"/>
</dbReference>
<dbReference type="InterPro" id="IPR012337">
    <property type="entry name" value="RNaseH-like_sf"/>
</dbReference>
<reference evidence="4 5" key="1">
    <citation type="submission" date="2022-12" db="EMBL/GenBank/DDBJ databases">
        <authorList>
            <person name="Mo P."/>
        </authorList>
    </citation>
    <scope>NUCLEOTIDE SEQUENCE [LARGE SCALE GENOMIC DNA]</scope>
    <source>
        <strain evidence="4 5">HUAS 2-6</strain>
    </source>
</reference>
<dbReference type="InterPro" id="IPR002611">
    <property type="entry name" value="IstB_ATP-bd"/>
</dbReference>
<gene>
    <name evidence="4" type="primary">istA</name>
    <name evidence="4" type="ORF">O1G22_42875</name>
</gene>
<dbReference type="Proteomes" id="UP001212326">
    <property type="component" value="Chromosome"/>
</dbReference>
<evidence type="ECO:0000256" key="1">
    <source>
        <dbReference type="ARBA" id="ARBA00009277"/>
    </source>
</evidence>
<evidence type="ECO:0000313" key="5">
    <source>
        <dbReference type="Proteomes" id="UP001212326"/>
    </source>
</evidence>
<dbReference type="NCBIfam" id="NF033546">
    <property type="entry name" value="transpos_IS21"/>
    <property type="match status" value="1"/>
</dbReference>
<sequence length="658" mass="73609">MVDIVEIYVHWYAGRSKSQVSASLGVDRKTIRKYLAPAEAAGITPGGPPMSEADWAKLLKSWFPELASRRLNQVRWAEIEPHRDYVKRLLETTTVTTIHQRLRDEGKLKVSLSTFRRWVHENLPEEAARSKVTVLRENVEPGSEAQIDYGFLGQWINPATGKRHRIWAFVMVLPASRHMFVRPVAHMDQHAWTEAHAEAFRFFGGIPRRLVPDNLKTGVDKPDLYDPQINKSYAELASYYGTLVDPARAAKPKDKPRVERPMPYVRDSFWSGRTFTSLEHMQAEALRWARNVAGQRQCRPLDGAKPLCVFEAVEAEALLPLPEEPFVLARWSKATVGPDIHIKVGRTLYSVPWKLIGRRVDVRSTAATVQVFHEGELVKTHAALEQGKRTDKNDYPPEKIAFQMRTPIWCRGQASQVGDACREVIDQLLEVNALYRLRAAQGVLGLRKKYGDVRLEAACRKAIAVGDPSYRTVKGILVAGTETDPEPETGDAGAAAFLHGPEGLFAATVPTQTPGSVHDDQGHGGRRGGRPMSVMTTALRDSLKALRLSGMLETLDARLTQAQKGELGHLDFLQVLCHDEITRRESVALERRLRKAKFEQQATLEGFDFNASPKLPAAQIRDLAALRWLHSGESVILFGPVVINGASSALFYVNDERD</sequence>
<organism evidence="4 5">
    <name type="scientific">Streptomyces camelliae</name>
    <dbReference type="NCBI Taxonomy" id="3004093"/>
    <lineage>
        <taxon>Bacteria</taxon>
        <taxon>Bacillati</taxon>
        <taxon>Actinomycetota</taxon>
        <taxon>Actinomycetes</taxon>
        <taxon>Kitasatosporales</taxon>
        <taxon>Streptomycetaceae</taxon>
        <taxon>Streptomyces</taxon>
    </lineage>
</organism>
<dbReference type="Pfam" id="PF22483">
    <property type="entry name" value="Mu-transpos_C_2"/>
    <property type="match status" value="1"/>
</dbReference>
<comment type="similarity">
    <text evidence="1">Belongs to the transposase IS21/IS408/IS1162 family.</text>
</comment>
<dbReference type="Pfam" id="PF01695">
    <property type="entry name" value="IstB_IS21"/>
    <property type="match status" value="1"/>
</dbReference>
<dbReference type="InterPro" id="IPR001584">
    <property type="entry name" value="Integrase_cat-core"/>
</dbReference>
<dbReference type="PROSITE" id="PS50994">
    <property type="entry name" value="INTEGRASE"/>
    <property type="match status" value="1"/>
</dbReference>
<accession>A0ABY7PEJ4</accession>
<evidence type="ECO:0000259" key="3">
    <source>
        <dbReference type="PROSITE" id="PS50994"/>
    </source>
</evidence>
<dbReference type="PANTHER" id="PTHR35004">
    <property type="entry name" value="TRANSPOSASE RV3428C-RELATED"/>
    <property type="match status" value="1"/>
</dbReference>
<protein>
    <submittedName>
        <fullName evidence="4">IS21 family transposase</fullName>
    </submittedName>
</protein>
<dbReference type="InterPro" id="IPR036397">
    <property type="entry name" value="RNaseH_sf"/>
</dbReference>